<evidence type="ECO:0000313" key="3">
    <source>
        <dbReference type="Proteomes" id="UP001057753"/>
    </source>
</evidence>
<evidence type="ECO:0000313" key="2">
    <source>
        <dbReference type="EMBL" id="MCR6094976.1"/>
    </source>
</evidence>
<keyword evidence="3" id="KW-1185">Reference proteome</keyword>
<gene>
    <name evidence="2" type="ORF">HXA33_00245</name>
</gene>
<reference evidence="2" key="1">
    <citation type="submission" date="2020-06" db="EMBL/GenBank/DDBJ databases">
        <title>Insight into the genomes of haloalkaliphilic bacilli from Kenyan soda lakes.</title>
        <authorList>
            <person name="Mwirichia R."/>
            <person name="Villamizar G.C."/>
            <person name="Poehlein A."/>
            <person name="Mugweru J."/>
            <person name="Kipnyargis A."/>
            <person name="Kiplimo D."/>
            <person name="Orwa P."/>
            <person name="Daniel R."/>
        </authorList>
    </citation>
    <scope>NUCLEOTIDE SEQUENCE</scope>
    <source>
        <strain evidence="2">B1096_S55</strain>
    </source>
</reference>
<accession>A0A9Q4AYZ1</accession>
<feature type="signal peptide" evidence="1">
    <location>
        <begin position="1"/>
        <end position="22"/>
    </location>
</feature>
<organism evidence="2 3">
    <name type="scientific">Salipaludibacillus agaradhaerens</name>
    <name type="common">Bacillus agaradhaerens</name>
    <dbReference type="NCBI Taxonomy" id="76935"/>
    <lineage>
        <taxon>Bacteria</taxon>
        <taxon>Bacillati</taxon>
        <taxon>Bacillota</taxon>
        <taxon>Bacilli</taxon>
        <taxon>Bacillales</taxon>
        <taxon>Bacillaceae</taxon>
    </lineage>
</organism>
<sequence length="202" mass="23457">MRLKFMIIHMMLLMVIMGGCDVNVPDTRAFQDEFTSEFMHSTTETEEGYYTFESGTGGYTMLFPVDATLDEGYYYKQGDVIENISFANDKKKDDNFSSGARIKYDSRSVNEHIDINLKSLSRRVSYEGEYDTIQLEEKTIYYSKNQIDNTYYFFGLVKSELNHKAVSYVYTVPCSCEDEKCIDDISQEEDLIMKMMSSINFN</sequence>
<dbReference type="RefSeq" id="WP_257819597.1">
    <property type="nucleotide sequence ID" value="NZ_JABXYM010000001.1"/>
</dbReference>
<evidence type="ECO:0000256" key="1">
    <source>
        <dbReference type="SAM" id="SignalP"/>
    </source>
</evidence>
<proteinExistence type="predicted"/>
<keyword evidence="1" id="KW-0732">Signal</keyword>
<name>A0A9Q4AYZ1_SALAG</name>
<comment type="caution">
    <text evidence="2">The sequence shown here is derived from an EMBL/GenBank/DDBJ whole genome shotgun (WGS) entry which is preliminary data.</text>
</comment>
<feature type="chain" id="PRO_5040466083" description="Lipoprotein" evidence="1">
    <location>
        <begin position="23"/>
        <end position="202"/>
    </location>
</feature>
<dbReference type="EMBL" id="JABXYM010000001">
    <property type="protein sequence ID" value="MCR6094976.1"/>
    <property type="molecule type" value="Genomic_DNA"/>
</dbReference>
<dbReference type="Proteomes" id="UP001057753">
    <property type="component" value="Unassembled WGS sequence"/>
</dbReference>
<protein>
    <recommendedName>
        <fullName evidence="4">Lipoprotein</fullName>
    </recommendedName>
</protein>
<evidence type="ECO:0008006" key="4">
    <source>
        <dbReference type="Google" id="ProtNLM"/>
    </source>
</evidence>
<dbReference type="PROSITE" id="PS51257">
    <property type="entry name" value="PROKAR_LIPOPROTEIN"/>
    <property type="match status" value="1"/>
</dbReference>
<dbReference type="AlphaFoldDB" id="A0A9Q4AYZ1"/>